<dbReference type="PANTHER" id="PTHR12358:SF106">
    <property type="entry name" value="LIPID KINASE YEGS"/>
    <property type="match status" value="1"/>
</dbReference>
<evidence type="ECO:0000256" key="9">
    <source>
        <dbReference type="ARBA" id="ARBA00023098"/>
    </source>
</evidence>
<feature type="domain" description="DAGKc" evidence="12">
    <location>
        <begin position="1"/>
        <end position="129"/>
    </location>
</feature>
<evidence type="ECO:0000256" key="7">
    <source>
        <dbReference type="ARBA" id="ARBA00022840"/>
    </source>
</evidence>
<dbReference type="InterPro" id="IPR050187">
    <property type="entry name" value="Lipid_Phosphate_FormReg"/>
</dbReference>
<dbReference type="GO" id="GO:0046872">
    <property type="term" value="F:metal ion binding"/>
    <property type="evidence" value="ECO:0007669"/>
    <property type="project" value="UniProtKB-KW"/>
</dbReference>
<evidence type="ECO:0000256" key="8">
    <source>
        <dbReference type="ARBA" id="ARBA00022842"/>
    </source>
</evidence>
<keyword evidence="5" id="KW-0547">Nucleotide-binding</keyword>
<evidence type="ECO:0000256" key="1">
    <source>
        <dbReference type="ARBA" id="ARBA00001946"/>
    </source>
</evidence>
<keyword evidence="10" id="KW-0594">Phospholipid biosynthesis</keyword>
<organism evidence="13 14">
    <name type="scientific">Pontiella sulfatireligans</name>
    <dbReference type="NCBI Taxonomy" id="2750658"/>
    <lineage>
        <taxon>Bacteria</taxon>
        <taxon>Pseudomonadati</taxon>
        <taxon>Kiritimatiellota</taxon>
        <taxon>Kiritimatiellia</taxon>
        <taxon>Kiritimatiellales</taxon>
        <taxon>Pontiellaceae</taxon>
        <taxon>Pontiella</taxon>
    </lineage>
</organism>
<dbReference type="InterPro" id="IPR016064">
    <property type="entry name" value="NAD/diacylglycerol_kinase_sf"/>
</dbReference>
<keyword evidence="6 13" id="KW-0418">Kinase</keyword>
<evidence type="ECO:0000313" key="13">
    <source>
        <dbReference type="EMBL" id="VGO19957.1"/>
    </source>
</evidence>
<keyword evidence="3" id="KW-0808">Transferase</keyword>
<dbReference type="PROSITE" id="PS50146">
    <property type="entry name" value="DAGK"/>
    <property type="match status" value="1"/>
</dbReference>
<reference evidence="13 14" key="1">
    <citation type="submission" date="2019-04" db="EMBL/GenBank/DDBJ databases">
        <authorList>
            <person name="Van Vliet M D."/>
        </authorList>
    </citation>
    <scope>NUCLEOTIDE SEQUENCE [LARGE SCALE GENOMIC DNA]</scope>
    <source>
        <strain evidence="13 14">F21</strain>
    </source>
</reference>
<dbReference type="Gene3D" id="3.40.50.10330">
    <property type="entry name" value="Probable inorganic polyphosphate/atp-NAD kinase, domain 1"/>
    <property type="match status" value="1"/>
</dbReference>
<dbReference type="PANTHER" id="PTHR12358">
    <property type="entry name" value="SPHINGOSINE KINASE"/>
    <property type="match status" value="1"/>
</dbReference>
<dbReference type="InterPro" id="IPR017438">
    <property type="entry name" value="ATP-NAD_kinase_N"/>
</dbReference>
<evidence type="ECO:0000256" key="2">
    <source>
        <dbReference type="ARBA" id="ARBA00022516"/>
    </source>
</evidence>
<evidence type="ECO:0000256" key="5">
    <source>
        <dbReference type="ARBA" id="ARBA00022741"/>
    </source>
</evidence>
<evidence type="ECO:0000313" key="14">
    <source>
        <dbReference type="Proteomes" id="UP000346198"/>
    </source>
</evidence>
<keyword evidence="14" id="KW-1185">Reference proteome</keyword>
<gene>
    <name evidence="13" type="primary">bmrU</name>
    <name evidence="13" type="ORF">SCARR_02017</name>
</gene>
<dbReference type="RefSeq" id="WP_136061415.1">
    <property type="nucleotide sequence ID" value="NZ_CAAHFH010000001.1"/>
</dbReference>
<proteinExistence type="predicted"/>
<keyword evidence="4" id="KW-0479">Metal-binding</keyword>
<dbReference type="InterPro" id="IPR001206">
    <property type="entry name" value="Diacylglycerol_kinase_cat_dom"/>
</dbReference>
<evidence type="ECO:0000256" key="3">
    <source>
        <dbReference type="ARBA" id="ARBA00022679"/>
    </source>
</evidence>
<keyword evidence="8" id="KW-0460">Magnesium</keyword>
<dbReference type="InterPro" id="IPR005218">
    <property type="entry name" value="Diacylglycerol/lipid_kinase"/>
</dbReference>
<dbReference type="Gene3D" id="2.60.200.40">
    <property type="match status" value="1"/>
</dbReference>
<evidence type="ECO:0000256" key="10">
    <source>
        <dbReference type="ARBA" id="ARBA00023209"/>
    </source>
</evidence>
<dbReference type="EMBL" id="CAAHFH010000001">
    <property type="protein sequence ID" value="VGO19957.1"/>
    <property type="molecule type" value="Genomic_DNA"/>
</dbReference>
<accession>A0A6C2UKL5</accession>
<dbReference type="AlphaFoldDB" id="A0A6C2UKL5"/>
<dbReference type="InterPro" id="IPR045540">
    <property type="entry name" value="YegS/DAGK_C"/>
</dbReference>
<evidence type="ECO:0000259" key="12">
    <source>
        <dbReference type="PROSITE" id="PS50146"/>
    </source>
</evidence>
<keyword evidence="2" id="KW-0444">Lipid biosynthesis</keyword>
<evidence type="ECO:0000256" key="4">
    <source>
        <dbReference type="ARBA" id="ARBA00022723"/>
    </source>
</evidence>
<evidence type="ECO:0000256" key="11">
    <source>
        <dbReference type="ARBA" id="ARBA00023264"/>
    </source>
</evidence>
<keyword evidence="9" id="KW-0443">Lipid metabolism</keyword>
<dbReference type="SMART" id="SM00046">
    <property type="entry name" value="DAGKc"/>
    <property type="match status" value="1"/>
</dbReference>
<dbReference type="NCBIfam" id="TIGR00147">
    <property type="entry name" value="YegS/Rv2252/BmrU family lipid kinase"/>
    <property type="match status" value="1"/>
</dbReference>
<evidence type="ECO:0000256" key="6">
    <source>
        <dbReference type="ARBA" id="ARBA00022777"/>
    </source>
</evidence>
<dbReference type="GO" id="GO:0005524">
    <property type="term" value="F:ATP binding"/>
    <property type="evidence" value="ECO:0007669"/>
    <property type="project" value="UniProtKB-KW"/>
</dbReference>
<dbReference type="GO" id="GO:0016301">
    <property type="term" value="F:kinase activity"/>
    <property type="evidence" value="ECO:0007669"/>
    <property type="project" value="UniProtKB-KW"/>
</dbReference>
<keyword evidence="11" id="KW-1208">Phospholipid metabolism</keyword>
<dbReference type="Pfam" id="PF00781">
    <property type="entry name" value="DAGK_cat"/>
    <property type="match status" value="1"/>
</dbReference>
<name>A0A6C2UKL5_9BACT</name>
<dbReference type="GO" id="GO:0005886">
    <property type="term" value="C:plasma membrane"/>
    <property type="evidence" value="ECO:0007669"/>
    <property type="project" value="TreeGrafter"/>
</dbReference>
<sequence>MDNILYIINPAGHGGAGMKAWGAFNAVWADPIDPAHVVITERPGHAREIAAAGEDYKIIAAVGGDGTVGEVISGIMDRPGPKPKLAVIPCGTGNDIARHAGIHSPADAAAALRSGQHRSFDLVRVDGTLDGSNAHRHAFLFANAGFSSTLRIKPWMKRVLGATGAYYLATLLEVLTFRAPRMTVRVDGEEYAGPTFLVVAGNAEWVAGGSMRLSPGAVTDDGELNVTIIPALSTFKIITQLGRIAKGTHINEPGVSYFTGRKIEVHSEPPSILDLDGEGFGTTPAIFTVCPLALELVCAASPT</sequence>
<comment type="cofactor">
    <cofactor evidence="1">
        <name>Mg(2+)</name>
        <dbReference type="ChEBI" id="CHEBI:18420"/>
    </cofactor>
</comment>
<keyword evidence="7" id="KW-0067">ATP-binding</keyword>
<dbReference type="SUPFAM" id="SSF111331">
    <property type="entry name" value="NAD kinase/diacylglycerol kinase-like"/>
    <property type="match status" value="1"/>
</dbReference>
<protein>
    <submittedName>
        <fullName evidence="13">Lipid kinase BmrU</fullName>
    </submittedName>
</protein>
<dbReference type="Pfam" id="PF19279">
    <property type="entry name" value="YegS_C"/>
    <property type="match status" value="1"/>
</dbReference>
<dbReference type="Proteomes" id="UP000346198">
    <property type="component" value="Unassembled WGS sequence"/>
</dbReference>
<dbReference type="GO" id="GO:0008654">
    <property type="term" value="P:phospholipid biosynthetic process"/>
    <property type="evidence" value="ECO:0007669"/>
    <property type="project" value="UniProtKB-KW"/>
</dbReference>